<dbReference type="PANTHER" id="PTHR33376:SF5">
    <property type="entry name" value="EXTRACYTOPLASMIC SOLUTE RECEPTOR PROTEIN"/>
    <property type="match status" value="1"/>
</dbReference>
<dbReference type="InterPro" id="IPR038404">
    <property type="entry name" value="TRAP_DctP_sf"/>
</dbReference>
<dbReference type="AlphaFoldDB" id="A0A3P3DDP4"/>
<dbReference type="NCBIfam" id="NF037995">
    <property type="entry name" value="TRAP_S1"/>
    <property type="match status" value="1"/>
</dbReference>
<evidence type="ECO:0000313" key="5">
    <source>
        <dbReference type="EMBL" id="RRH72403.1"/>
    </source>
</evidence>
<keyword evidence="6" id="KW-1185">Reference proteome</keyword>
<dbReference type="CDD" id="cd13666">
    <property type="entry name" value="PBP2_TRAP_DctP_like_1"/>
    <property type="match status" value="1"/>
</dbReference>
<dbReference type="PANTHER" id="PTHR33376">
    <property type="match status" value="1"/>
</dbReference>
<dbReference type="EMBL" id="RRAZ01000024">
    <property type="protein sequence ID" value="RRH72403.1"/>
    <property type="molecule type" value="Genomic_DNA"/>
</dbReference>
<dbReference type="GO" id="GO:0042597">
    <property type="term" value="C:periplasmic space"/>
    <property type="evidence" value="ECO:0007669"/>
    <property type="project" value="UniProtKB-SubCell"/>
</dbReference>
<keyword evidence="2 4" id="KW-0732">Signal</keyword>
<evidence type="ECO:0000313" key="6">
    <source>
        <dbReference type="Proteomes" id="UP000282125"/>
    </source>
</evidence>
<dbReference type="InterPro" id="IPR018389">
    <property type="entry name" value="DctP_fam"/>
</dbReference>
<comment type="subcellular location">
    <subcellularLocation>
        <location evidence="1">Periplasm</location>
    </subcellularLocation>
</comment>
<name>A0A3P3DDP4_9RHOB</name>
<evidence type="ECO:0000256" key="2">
    <source>
        <dbReference type="ARBA" id="ARBA00022729"/>
    </source>
</evidence>
<reference evidence="5 6" key="1">
    <citation type="submission" date="2018-11" db="EMBL/GenBank/DDBJ databases">
        <title>Gemmobacter sp. nov., YIM 102744-1 draft genome.</title>
        <authorList>
            <person name="Li G."/>
            <person name="Jiang Y."/>
        </authorList>
    </citation>
    <scope>NUCLEOTIDE SEQUENCE [LARGE SCALE GENOMIC DNA]</scope>
    <source>
        <strain evidence="5 6">YIM 102744-1</strain>
    </source>
</reference>
<keyword evidence="3" id="KW-0574">Periplasm</keyword>
<organism evidence="5 6">
    <name type="scientific">Falsigemmobacter faecalis</name>
    <dbReference type="NCBI Taxonomy" id="2488730"/>
    <lineage>
        <taxon>Bacteria</taxon>
        <taxon>Pseudomonadati</taxon>
        <taxon>Pseudomonadota</taxon>
        <taxon>Alphaproteobacteria</taxon>
        <taxon>Rhodobacterales</taxon>
        <taxon>Paracoccaceae</taxon>
        <taxon>Falsigemmobacter</taxon>
    </lineage>
</organism>
<dbReference type="GO" id="GO:0055085">
    <property type="term" value="P:transmembrane transport"/>
    <property type="evidence" value="ECO:0007669"/>
    <property type="project" value="InterPro"/>
</dbReference>
<dbReference type="OrthoDB" id="7239472at2"/>
<protein>
    <submittedName>
        <fullName evidence="5">C4-dicarboxylate ABC transporter substrate-binding protein</fullName>
    </submittedName>
</protein>
<proteinExistence type="predicted"/>
<evidence type="ECO:0000256" key="4">
    <source>
        <dbReference type="SAM" id="SignalP"/>
    </source>
</evidence>
<dbReference type="Pfam" id="PF03480">
    <property type="entry name" value="DctP"/>
    <property type="match status" value="1"/>
</dbReference>
<comment type="caution">
    <text evidence="5">The sequence shown here is derived from an EMBL/GenBank/DDBJ whole genome shotgun (WGS) entry which is preliminary data.</text>
</comment>
<dbReference type="Proteomes" id="UP000282125">
    <property type="component" value="Unassembled WGS sequence"/>
</dbReference>
<sequence length="380" mass="40061">MTLLKTTLLTAALGAGLATSPAFARELNFAIGHPPGSYTIQGGEEFAKTLSQETGGALSAKVYAMSLLNMAETSSGLREGLADIGTVMSTYFPAEFPATNFLLDASMLLNLMGEEAAKVAGPAYAGAMAEYVMLNCPECTTEFAAQNQVYTGAAGTPGYGLNCTRPVASLEQMKGARLRIGGAAWARWSEAVGATPVTMSGNEMLEALSQGVLDCIVLAVPDVQNFGMGASVKHVTLGAPGGVYIASLTNVNREVWQELSEAERGAFMKAAARANAVATWAYHAGEAEVLEKIRAGGVQVHQADAALRDASAAFVERDLAAMSETAKGKGLARAPEMLAEFRPLVEKWVGLTKDISDAEALTDLYWREVYSKVDVTRHGF</sequence>
<feature type="chain" id="PRO_5018049594" evidence="4">
    <location>
        <begin position="25"/>
        <end position="380"/>
    </location>
</feature>
<gene>
    <name evidence="5" type="ORF">EG244_14935</name>
</gene>
<dbReference type="Gene3D" id="3.40.190.170">
    <property type="entry name" value="Bacterial extracellular solute-binding protein, family 7"/>
    <property type="match status" value="1"/>
</dbReference>
<accession>A0A3P3DDP4</accession>
<evidence type="ECO:0000256" key="3">
    <source>
        <dbReference type="ARBA" id="ARBA00022764"/>
    </source>
</evidence>
<feature type="signal peptide" evidence="4">
    <location>
        <begin position="1"/>
        <end position="24"/>
    </location>
</feature>
<dbReference type="RefSeq" id="WP_124965869.1">
    <property type="nucleotide sequence ID" value="NZ_RRAZ01000024.1"/>
</dbReference>
<evidence type="ECO:0000256" key="1">
    <source>
        <dbReference type="ARBA" id="ARBA00004418"/>
    </source>
</evidence>